<evidence type="ECO:0000256" key="10">
    <source>
        <dbReference type="RuleBase" id="RU004004"/>
    </source>
</evidence>
<dbReference type="RefSeq" id="WP_311658834.1">
    <property type="nucleotide sequence ID" value="NZ_JAVRHY010000007.1"/>
</dbReference>
<evidence type="ECO:0000256" key="3">
    <source>
        <dbReference type="ARBA" id="ARBA00022448"/>
    </source>
</evidence>
<dbReference type="Pfam" id="PF03958">
    <property type="entry name" value="Secretin_N"/>
    <property type="match status" value="3"/>
</dbReference>
<evidence type="ECO:0000256" key="12">
    <source>
        <dbReference type="SAM" id="SignalP"/>
    </source>
</evidence>
<dbReference type="InterPro" id="IPR001775">
    <property type="entry name" value="GspD/PilQ"/>
</dbReference>
<evidence type="ECO:0000313" key="16">
    <source>
        <dbReference type="EMBL" id="MDT0618666.1"/>
    </source>
</evidence>
<comment type="similarity">
    <text evidence="2">Belongs to the bacterial secretin family. GSP D subfamily.</text>
</comment>
<feature type="domain" description="NolW-like" evidence="14">
    <location>
        <begin position="198"/>
        <end position="267"/>
    </location>
</feature>
<evidence type="ECO:0000313" key="17">
    <source>
        <dbReference type="Proteomes" id="UP001259982"/>
    </source>
</evidence>
<dbReference type="InterPro" id="IPR049371">
    <property type="entry name" value="GspD-like_N0"/>
</dbReference>
<keyword evidence="4" id="KW-1134">Transmembrane beta strand</keyword>
<reference evidence="16 17" key="1">
    <citation type="submission" date="2023-09" db="EMBL/GenBank/DDBJ databases">
        <authorList>
            <person name="Rey-Velasco X."/>
        </authorList>
    </citation>
    <scope>NUCLEOTIDE SEQUENCE [LARGE SCALE GENOMIC DNA]</scope>
    <source>
        <strain evidence="16 17">P385</strain>
    </source>
</reference>
<proteinExistence type="inferred from homology"/>
<evidence type="ECO:0000256" key="4">
    <source>
        <dbReference type="ARBA" id="ARBA00022452"/>
    </source>
</evidence>
<dbReference type="InterPro" id="IPR013356">
    <property type="entry name" value="T2SS_GspD"/>
</dbReference>
<dbReference type="PRINTS" id="PR01032">
    <property type="entry name" value="PHAGEIV"/>
</dbReference>
<dbReference type="Proteomes" id="UP001259982">
    <property type="component" value="Unassembled WGS sequence"/>
</dbReference>
<evidence type="ECO:0000259" key="13">
    <source>
        <dbReference type="Pfam" id="PF00263"/>
    </source>
</evidence>
<organism evidence="16 17">
    <name type="scientific">Spectribacter acetivorans</name>
    <dbReference type="NCBI Taxonomy" id="3075603"/>
    <lineage>
        <taxon>Bacteria</taxon>
        <taxon>Pseudomonadati</taxon>
        <taxon>Pseudomonadota</taxon>
        <taxon>Gammaproteobacteria</taxon>
        <taxon>Salinisphaerales</taxon>
        <taxon>Salinisphaeraceae</taxon>
        <taxon>Spectribacter</taxon>
    </lineage>
</organism>
<evidence type="ECO:0000256" key="9">
    <source>
        <dbReference type="ARBA" id="ARBA00023237"/>
    </source>
</evidence>
<comment type="caution">
    <text evidence="16">The sequence shown here is derived from an EMBL/GenBank/DDBJ whole genome shotgun (WGS) entry which is preliminary data.</text>
</comment>
<dbReference type="InterPro" id="IPR004846">
    <property type="entry name" value="T2SS/T3SS_dom"/>
</dbReference>
<dbReference type="EMBL" id="JAVRHY010000007">
    <property type="protein sequence ID" value="MDT0618666.1"/>
    <property type="molecule type" value="Genomic_DNA"/>
</dbReference>
<evidence type="ECO:0000256" key="8">
    <source>
        <dbReference type="ARBA" id="ARBA00023136"/>
    </source>
</evidence>
<feature type="domain" description="NolW-like" evidence="14">
    <location>
        <begin position="134"/>
        <end position="193"/>
    </location>
</feature>
<evidence type="ECO:0000256" key="2">
    <source>
        <dbReference type="ARBA" id="ARBA00006980"/>
    </source>
</evidence>
<gene>
    <name evidence="16" type="primary">gspD</name>
    <name evidence="16" type="ORF">RM531_09265</name>
</gene>
<feature type="signal peptide" evidence="12">
    <location>
        <begin position="1"/>
        <end position="24"/>
    </location>
</feature>
<feature type="domain" description="GspD-like N0" evidence="15">
    <location>
        <begin position="41"/>
        <end position="110"/>
    </location>
</feature>
<dbReference type="Pfam" id="PF00263">
    <property type="entry name" value="Secretin"/>
    <property type="match status" value="1"/>
</dbReference>
<evidence type="ECO:0000256" key="6">
    <source>
        <dbReference type="ARBA" id="ARBA00022729"/>
    </source>
</evidence>
<evidence type="ECO:0000256" key="7">
    <source>
        <dbReference type="ARBA" id="ARBA00022927"/>
    </source>
</evidence>
<dbReference type="PANTHER" id="PTHR30332:SF24">
    <property type="entry name" value="SECRETIN GSPD-RELATED"/>
    <property type="match status" value="1"/>
</dbReference>
<dbReference type="InterPro" id="IPR005644">
    <property type="entry name" value="NolW-like"/>
</dbReference>
<keyword evidence="3 10" id="KW-0813">Transport</keyword>
<evidence type="ECO:0000256" key="5">
    <source>
        <dbReference type="ARBA" id="ARBA00022692"/>
    </source>
</evidence>
<dbReference type="InterPro" id="IPR038591">
    <property type="entry name" value="NolW-like_sf"/>
</dbReference>
<evidence type="ECO:0000256" key="1">
    <source>
        <dbReference type="ARBA" id="ARBA00004442"/>
    </source>
</evidence>
<keyword evidence="8" id="KW-0472">Membrane</keyword>
<keyword evidence="6 12" id="KW-0732">Signal</keyword>
<comment type="subcellular location">
    <subcellularLocation>
        <location evidence="1 10">Cell outer membrane</location>
    </subcellularLocation>
</comment>
<keyword evidence="17" id="KW-1185">Reference proteome</keyword>
<evidence type="ECO:0000259" key="14">
    <source>
        <dbReference type="Pfam" id="PF03958"/>
    </source>
</evidence>
<feature type="domain" description="Type II/III secretion system secretin-like" evidence="13">
    <location>
        <begin position="431"/>
        <end position="602"/>
    </location>
</feature>
<sequence>MKHTVPSTFLTLLLTLGISVSVVAQQTPEGIEAVNGESFTLNFKEADITALVATVSEVTGRNFVVDPRVKGQITVLSAEPMTPGELYETFLSVLEVHGFSAIPAGEVTKIVPQVNAKQDGGFGGDTATREDIITRVIQVDNVPADQLVPILRPLVPQYGHLAAYPASNILIISDRQTNADRLVRLVGQIDREGNRDIERVQLENATATEVVQVITQLKGEASKEAPSAEDFSVVADERTNSVIIAGDPSSRLRVRAIIADLDTPVDQDGGTQVIYLDYADAETLAPILQTFAENQSQQGNRSGNSNNASQSASINVIAEPGANAIVVNAPADAMREIRTVIDQLDIRRGQVLVEAIIAEVSIDRSRQLGVDTAVFDDNTAVAGSILDNSTLEAIPALAGNGTPLGLIQQGLNFGIGDLNSDGTSFAVLLKALSGDSNTNVLSTPSLLTRDNEEAEIQVGQEVPFITGNFTNTGTGGGGTGGNLNPFQTVERRDVGLTLTLTPQINAGNTIQLTLAQEISSIAQGTSGAVDLITNQRTLNTSVEVENGQILVLGGLIDDNLTESEQKVPILGDIPLLGALFRSREVERSKRNLLNFIRPTILRGDGAAGYYTRKKYNYMRNLQQEQQKTGIPLMPDDARPELPPIERYEDIPVFPGDGGAEDAESSVPQTDNDIR</sequence>
<protein>
    <submittedName>
        <fullName evidence="16">Type II secretion system secretin GspD</fullName>
    </submittedName>
</protein>
<dbReference type="Pfam" id="PF21305">
    <property type="entry name" value="type_II_gspD_N0"/>
    <property type="match status" value="1"/>
</dbReference>
<dbReference type="Gene3D" id="3.30.1370.120">
    <property type="match status" value="3"/>
</dbReference>
<dbReference type="NCBIfam" id="TIGR02517">
    <property type="entry name" value="type_II_gspD"/>
    <property type="match status" value="1"/>
</dbReference>
<dbReference type="PRINTS" id="PR00811">
    <property type="entry name" value="BCTERIALGSPD"/>
</dbReference>
<dbReference type="InterPro" id="IPR050810">
    <property type="entry name" value="Bact_Secretion_Sys_Channel"/>
</dbReference>
<keyword evidence="7" id="KW-0653">Protein transport</keyword>
<dbReference type="PANTHER" id="PTHR30332">
    <property type="entry name" value="PROBABLE GENERAL SECRETION PATHWAY PROTEIN D"/>
    <property type="match status" value="1"/>
</dbReference>
<feature type="domain" description="NolW-like" evidence="14">
    <location>
        <begin position="271"/>
        <end position="350"/>
    </location>
</feature>
<name>A0ABU3B880_9GAMM</name>
<feature type="compositionally biased region" description="Polar residues" evidence="11">
    <location>
        <begin position="665"/>
        <end position="674"/>
    </location>
</feature>
<evidence type="ECO:0000256" key="11">
    <source>
        <dbReference type="SAM" id="MobiDB-lite"/>
    </source>
</evidence>
<accession>A0ABU3B880</accession>
<feature type="region of interest" description="Disordered" evidence="11">
    <location>
        <begin position="647"/>
        <end position="674"/>
    </location>
</feature>
<feature type="chain" id="PRO_5046785831" evidence="12">
    <location>
        <begin position="25"/>
        <end position="674"/>
    </location>
</feature>
<evidence type="ECO:0000259" key="15">
    <source>
        <dbReference type="Pfam" id="PF21305"/>
    </source>
</evidence>
<keyword evidence="5" id="KW-0812">Transmembrane</keyword>
<keyword evidence="9" id="KW-0998">Cell outer membrane</keyword>